<comment type="caution">
    <text evidence="1">The sequence shown here is derived from an EMBL/GenBank/DDBJ whole genome shotgun (WGS) entry which is preliminary data.</text>
</comment>
<evidence type="ECO:0008006" key="3">
    <source>
        <dbReference type="Google" id="ProtNLM"/>
    </source>
</evidence>
<dbReference type="AlphaFoldDB" id="A0A051TXF5"/>
<keyword evidence="2" id="KW-1185">Reference proteome</keyword>
<protein>
    <recommendedName>
        <fullName evidence="3">NIPSNAP domain-containing protein</fullName>
    </recommendedName>
</protein>
<proteinExistence type="predicted"/>
<dbReference type="EMBL" id="JLXW01000010">
    <property type="protein sequence ID" value="KBZ61353.1"/>
    <property type="molecule type" value="Genomic_DNA"/>
</dbReference>
<name>A0A051TXF5_9MYCO</name>
<organism evidence="1 2">
    <name type="scientific">Mycobacterium [tuberculosis] TKK-01-0051</name>
    <dbReference type="NCBI Taxonomy" id="1324261"/>
    <lineage>
        <taxon>Bacteria</taxon>
        <taxon>Bacillati</taxon>
        <taxon>Actinomycetota</taxon>
        <taxon>Actinomycetes</taxon>
        <taxon>Mycobacteriales</taxon>
        <taxon>Mycobacteriaceae</taxon>
        <taxon>Mycobacterium</taxon>
        <taxon>Mycobacterium avium complex (MAC)</taxon>
    </lineage>
</organism>
<gene>
    <name evidence="1" type="ORF">K875_04307</name>
</gene>
<dbReference type="HOGENOM" id="CLU_2274292_0_0_11"/>
<dbReference type="Proteomes" id="UP000025947">
    <property type="component" value="Unassembled WGS sequence"/>
</dbReference>
<accession>A0A051TXF5</accession>
<sequence>MTIIATTIVHPNPGVGWDDVQKQLKRATGLARKHGAENVTALVNMIGGQGTNAIGLLTTAQDWATYGQIQQSLSADPDYQSLLIDAGQIATWENYVSQTIEV</sequence>
<dbReference type="PATRIC" id="fig|1324261.3.peg.4347"/>
<evidence type="ECO:0000313" key="2">
    <source>
        <dbReference type="Proteomes" id="UP000025947"/>
    </source>
</evidence>
<dbReference type="RefSeq" id="WP_044486728.1">
    <property type="nucleotide sequence ID" value="NZ_KK328284.1"/>
</dbReference>
<evidence type="ECO:0000313" key="1">
    <source>
        <dbReference type="EMBL" id="KBZ61353.1"/>
    </source>
</evidence>
<reference evidence="1 2" key="1">
    <citation type="submission" date="2014-04" db="EMBL/GenBank/DDBJ databases">
        <title>The Genome Sequence of Mycobacterium tuberculosis TKK-01-0051.</title>
        <authorList>
            <consortium name="The Broad Institute Genomics Platform"/>
            <consortium name="The Broad Institute Genome Sequencing Center for Infectious Disease"/>
            <person name="Earl A.M."/>
            <person name="Cohen K."/>
            <person name="Pym A."/>
            <person name="Bishai W."/>
            <person name="Maharaj K."/>
            <person name="Desjardins C."/>
            <person name="Abeel T."/>
            <person name="Young S."/>
            <person name="Zeng Q."/>
            <person name="Gargeya S."/>
            <person name="Abouelleil A."/>
            <person name="Alvarado L."/>
            <person name="Chapman S.B."/>
            <person name="Gainer-Dewar J."/>
            <person name="Goldberg J."/>
            <person name="Griggs A."/>
            <person name="Gujja S."/>
            <person name="Hansen M."/>
            <person name="Howarth C."/>
            <person name="Imamovic A."/>
            <person name="Larimer J."/>
            <person name="Murphy C."/>
            <person name="Naylor J."/>
            <person name="Pearson M."/>
            <person name="Poon T.W."/>
            <person name="Priest M."/>
            <person name="Roberts A."/>
            <person name="Saif S."/>
            <person name="Shea T."/>
            <person name="Sykes S."/>
            <person name="Wortman J."/>
            <person name="Nusbaum C."/>
            <person name="Birren B."/>
        </authorList>
    </citation>
    <scope>NUCLEOTIDE SEQUENCE [LARGE SCALE GENOMIC DNA]</scope>
    <source>
        <strain evidence="1 2">TKK-01-0051</strain>
    </source>
</reference>